<feature type="transmembrane region" description="Helical" evidence="1">
    <location>
        <begin position="599"/>
        <end position="622"/>
    </location>
</feature>
<protein>
    <submittedName>
        <fullName evidence="2">Uncharacterized protein</fullName>
    </submittedName>
</protein>
<accession>A0A8H6MIZ2</accession>
<dbReference type="AlphaFoldDB" id="A0A8H6MIZ2"/>
<evidence type="ECO:0000256" key="1">
    <source>
        <dbReference type="SAM" id="Phobius"/>
    </source>
</evidence>
<comment type="caution">
    <text evidence="2">The sequence shown here is derived from an EMBL/GenBank/DDBJ whole genome shotgun (WGS) entry which is preliminary data.</text>
</comment>
<evidence type="ECO:0000313" key="2">
    <source>
        <dbReference type="EMBL" id="KAF6787856.1"/>
    </source>
</evidence>
<dbReference type="Proteomes" id="UP000652219">
    <property type="component" value="Unassembled WGS sequence"/>
</dbReference>
<keyword evidence="1" id="KW-0812">Transmembrane</keyword>
<name>A0A8H6MIZ2_9PEZI</name>
<organism evidence="2 3">
    <name type="scientific">Colletotrichum sojae</name>
    <dbReference type="NCBI Taxonomy" id="2175907"/>
    <lineage>
        <taxon>Eukaryota</taxon>
        <taxon>Fungi</taxon>
        <taxon>Dikarya</taxon>
        <taxon>Ascomycota</taxon>
        <taxon>Pezizomycotina</taxon>
        <taxon>Sordariomycetes</taxon>
        <taxon>Hypocreomycetidae</taxon>
        <taxon>Glomerellales</taxon>
        <taxon>Glomerellaceae</taxon>
        <taxon>Colletotrichum</taxon>
        <taxon>Colletotrichum orchidearum species complex</taxon>
    </lineage>
</organism>
<feature type="transmembrane region" description="Helical" evidence="1">
    <location>
        <begin position="158"/>
        <end position="176"/>
    </location>
</feature>
<keyword evidence="3" id="KW-1185">Reference proteome</keyword>
<sequence length="692" mass="76536">MSQSFEHFASFRKSDSVSSSGSQSQFPPVRRFWDRTGKWALFILVGESLVLLGSLGFLLFLWKGADEAAADRDPGERWRAIVFAGWTTRAITIAAAFMRTAATAQDAFLTAMIAALFLESSGTKLRHLPALSVARAVSPTPISLIGLNLFDRRPSIGIIYWVLLLVTSLLWIGSQFTSSILLSDFADLSIAGPNTSAVIKTMTSYGEYVTYTNYFGASPPFFPRFAEWYDSSQSQEVHPNQPYVDTGPTLRAAVPWINSDERLGLRYYEGASRLWDARVTCFRPEFTNLTLVLERRPYTYTVTGDFVCHDQRPVVEPPDDKCSINCTFNAFTGALICGTNALSSTETPLPFLESEKKSKMIIKSNLIHASSPSVWPDDAKPSIRIGGGDGDWILKKEGPWMKSFDSNGRETLSFSSCIMDDLLYNSNVSMSGPPAPSEPVMTWLETPEEETRGSLDTLEIRRQLGVTPGSSTLEDRGILSLELAASLLTVEDVFNRPVEPYKYSPSIEAGLYSVNEGRPVVFDQVSSIDPNIWMVPHEFHTAIFLHILSTTNNPAKALQALSTILNHMQAFDRSTTWTAEQPASYIMSREVSIPASRDGLLAIVVLVAVQHVIMAVVVALFLSRTRATLLGNSWQSVAQIISPETLEVLLQADDLKDSEVRRSYLDPAAKGLVRRHGGRSQFVKREDPGLDP</sequence>
<evidence type="ECO:0000313" key="3">
    <source>
        <dbReference type="Proteomes" id="UP000652219"/>
    </source>
</evidence>
<gene>
    <name evidence="2" type="ORF">CSOJ01_15161</name>
</gene>
<reference evidence="2 3" key="1">
    <citation type="journal article" date="2020" name="Phytopathology">
        <title>Genome Sequence Resources of Colletotrichum truncatum, C. plurivorum, C. musicola, and C. sojae: Four Species Pathogenic to Soybean (Glycine max).</title>
        <authorList>
            <person name="Rogerio F."/>
            <person name="Boufleur T.R."/>
            <person name="Ciampi-Guillardi M."/>
            <person name="Sukno S.A."/>
            <person name="Thon M.R."/>
            <person name="Massola Junior N.S."/>
            <person name="Baroncelli R."/>
        </authorList>
    </citation>
    <scope>NUCLEOTIDE SEQUENCE [LARGE SCALE GENOMIC DNA]</scope>
    <source>
        <strain evidence="2 3">LFN0009</strain>
    </source>
</reference>
<keyword evidence="1" id="KW-1133">Transmembrane helix</keyword>
<dbReference type="EMBL" id="WIGN01000587">
    <property type="protein sequence ID" value="KAF6787856.1"/>
    <property type="molecule type" value="Genomic_DNA"/>
</dbReference>
<proteinExistence type="predicted"/>
<feature type="transmembrane region" description="Helical" evidence="1">
    <location>
        <begin position="39"/>
        <end position="62"/>
    </location>
</feature>
<keyword evidence="1" id="KW-0472">Membrane</keyword>